<proteinExistence type="predicted"/>
<name>A0A140DVN6_9FIRM</name>
<feature type="compositionally biased region" description="Basic and acidic residues" evidence="1">
    <location>
        <begin position="51"/>
        <end position="92"/>
    </location>
</feature>
<dbReference type="KEGG" id="fro:AALO17_15790"/>
<sequence>METVNEYREISKSLTAASLAAAMVAANAVPMLATVETPADSGKSSQSGQEEAGKNKTDRKTKSDRKKTDKTDRTSDKDKELDKDKADTDKTGAGHPAAADQIQTAHQPAPVTADP</sequence>
<evidence type="ECO:0000313" key="3">
    <source>
        <dbReference type="EMBL" id="AMK54713.1"/>
    </source>
</evidence>
<keyword evidence="4" id="KW-1185">Reference proteome</keyword>
<dbReference type="Proteomes" id="UP000069771">
    <property type="component" value="Chromosome"/>
</dbReference>
<dbReference type="STRING" id="1702221.AALO17_15790"/>
<evidence type="ECO:0000256" key="1">
    <source>
        <dbReference type="SAM" id="MobiDB-lite"/>
    </source>
</evidence>
<organism evidence="3 4">
    <name type="scientific">Faecalibaculum rodentium</name>
    <dbReference type="NCBI Taxonomy" id="1702221"/>
    <lineage>
        <taxon>Bacteria</taxon>
        <taxon>Bacillati</taxon>
        <taxon>Bacillota</taxon>
        <taxon>Erysipelotrichia</taxon>
        <taxon>Erysipelotrichales</taxon>
        <taxon>Erysipelotrichaceae</taxon>
        <taxon>Faecalibaculum</taxon>
    </lineage>
</organism>
<dbReference type="RefSeq" id="WP_067557481.1">
    <property type="nucleotide sequence ID" value="NZ_CAMTBT010000011.1"/>
</dbReference>
<feature type="region of interest" description="Disordered" evidence="1">
    <location>
        <begin position="36"/>
        <end position="115"/>
    </location>
</feature>
<protein>
    <submittedName>
        <fullName evidence="3">Uncharacterized protein</fullName>
    </submittedName>
</protein>
<dbReference type="AlphaFoldDB" id="A0A140DVN6"/>
<evidence type="ECO:0000313" key="4">
    <source>
        <dbReference type="Proteomes" id="UP000069771"/>
    </source>
</evidence>
<dbReference type="EMBL" id="CP011391">
    <property type="protein sequence ID" value="AMK54713.1"/>
    <property type="molecule type" value="Genomic_DNA"/>
</dbReference>
<reference evidence="3 4" key="1">
    <citation type="journal article" date="2016" name="Gut Pathog.">
        <title>Whole genome sequencing of "Faecalibaculum rodentium" ALO17, isolated from C57BL/6J laboratory mouse feces.</title>
        <authorList>
            <person name="Lim S."/>
            <person name="Chang D.H."/>
            <person name="Ahn S."/>
            <person name="Kim B.C."/>
        </authorList>
    </citation>
    <scope>NUCLEOTIDE SEQUENCE [LARGE SCALE GENOMIC DNA]</scope>
    <source>
        <strain evidence="3 4">Alo17</strain>
    </source>
</reference>
<feature type="signal peptide" evidence="2">
    <location>
        <begin position="1"/>
        <end position="28"/>
    </location>
</feature>
<accession>A0A140DVN6</accession>
<gene>
    <name evidence="3" type="ORF">AALO17_15790</name>
</gene>
<feature type="chain" id="PRO_5038552018" evidence="2">
    <location>
        <begin position="29"/>
        <end position="115"/>
    </location>
</feature>
<keyword evidence="2" id="KW-0732">Signal</keyword>
<dbReference type="GeneID" id="78478259"/>
<evidence type="ECO:0000256" key="2">
    <source>
        <dbReference type="SAM" id="SignalP"/>
    </source>
</evidence>